<evidence type="ECO:0000256" key="1">
    <source>
        <dbReference type="SAM" id="MobiDB-lite"/>
    </source>
</evidence>
<feature type="region of interest" description="Disordered" evidence="1">
    <location>
        <begin position="27"/>
        <end position="55"/>
    </location>
</feature>
<sequence length="82" mass="9456">MKLEKSISCDAISQRFSFRTQNFWDSDYSEPSSKTNENGKRVMEMTNPHSLDRPRILDGLKSKKSLNIPEKVDEARNIFCAS</sequence>
<proteinExistence type="predicted"/>
<organism evidence="4">
    <name type="scientific">Gongylonema pulchrum</name>
    <dbReference type="NCBI Taxonomy" id="637853"/>
    <lineage>
        <taxon>Eukaryota</taxon>
        <taxon>Metazoa</taxon>
        <taxon>Ecdysozoa</taxon>
        <taxon>Nematoda</taxon>
        <taxon>Chromadorea</taxon>
        <taxon>Rhabditida</taxon>
        <taxon>Spirurina</taxon>
        <taxon>Spiruromorpha</taxon>
        <taxon>Spiruroidea</taxon>
        <taxon>Gongylonematidae</taxon>
        <taxon>Gongylonema</taxon>
    </lineage>
</organism>
<name>A0A183DM32_9BILA</name>
<dbReference type="Proteomes" id="UP000271098">
    <property type="component" value="Unassembled WGS sequence"/>
</dbReference>
<evidence type="ECO:0000313" key="3">
    <source>
        <dbReference type="Proteomes" id="UP000271098"/>
    </source>
</evidence>
<dbReference type="WBParaSite" id="GPUH_0000978401-mRNA-1">
    <property type="protein sequence ID" value="GPUH_0000978401-mRNA-1"/>
    <property type="gene ID" value="GPUH_0000978401"/>
</dbReference>
<protein>
    <submittedName>
        <fullName evidence="4">Ovule protein</fullName>
    </submittedName>
</protein>
<evidence type="ECO:0000313" key="2">
    <source>
        <dbReference type="EMBL" id="VDK77178.1"/>
    </source>
</evidence>
<accession>A0A183DM32</accession>
<dbReference type="EMBL" id="UYRT01033625">
    <property type="protein sequence ID" value="VDK77178.1"/>
    <property type="molecule type" value="Genomic_DNA"/>
</dbReference>
<evidence type="ECO:0000313" key="4">
    <source>
        <dbReference type="WBParaSite" id="GPUH_0000978401-mRNA-1"/>
    </source>
</evidence>
<gene>
    <name evidence="2" type="ORF">GPUH_LOCUS9772</name>
</gene>
<reference evidence="2 3" key="2">
    <citation type="submission" date="2018-11" db="EMBL/GenBank/DDBJ databases">
        <authorList>
            <consortium name="Pathogen Informatics"/>
        </authorList>
    </citation>
    <scope>NUCLEOTIDE SEQUENCE [LARGE SCALE GENOMIC DNA]</scope>
</reference>
<keyword evidence="3" id="KW-1185">Reference proteome</keyword>
<reference evidence="4" key="1">
    <citation type="submission" date="2016-06" db="UniProtKB">
        <authorList>
            <consortium name="WormBaseParasite"/>
        </authorList>
    </citation>
    <scope>IDENTIFICATION</scope>
</reference>
<dbReference type="AlphaFoldDB" id="A0A183DM32"/>
<feature type="compositionally biased region" description="Polar residues" evidence="1">
    <location>
        <begin position="27"/>
        <end position="36"/>
    </location>
</feature>